<dbReference type="InterPro" id="IPR013517">
    <property type="entry name" value="FG-GAP"/>
</dbReference>
<sequence length="2045" mass="213919">MEPIVDWNMGGFFYGGENAGITVELEVGDFNHDGIDDFVIANHNGNDGEGEVIVVFGRIMGEEPFFRLEDLADDEYIIFRSDNGLTGVDRFGQFSRAISVGDFNGDSIDDIAVSASRDRNDQSDIIGSISIFYGRTEEQTDLLLDSLVENVWDGANFDGTDGFKLLGNVAGDSLGADLFNLGDRDGDGGDELAIASLNTGATPNELIILWSGDSPLDPSQPIGSLPSDRLTVLTDLPGSVSFVNTTPFEAVDPDPIMDLANRQDDFVTNSRDADLGIVFNIGSSESPLVVEGELLMRGTTLSFNDIPPQQSYRAVFHGPQQFDVRGSVVTDINGDFIPELWWPFYDSEGIYFGLDWRYIPNVDLQGMVIDGVPFDPNNPPPFVQTYQNPESDGDMPFAGRNVVGADIYGDYEEWLDFVWDSIYTLVFLGDLEGAAQLIETVEELLEEPEDLEAMMEALFFIATDSNQGLGYPFDSISSPGDAEPALQPGGPTPIFGGGTVDILRNANLSDNFTFDATQWNGTNGYRLYGQDEFGGLAWEQAVGDVTGDGISDFVFSVPFASVIGTTRSGVVMTLAGGEKNLRAQDAEDGELDGIIYTSSLMATAELRAGLTLLSSNLSGLFGQEITAAGDINGDGIGDFIISQHLGDENINENNGEVYVLYGRHNFGDDMITLSTPTAEQGFLVRGGELGDQLGFSVAGIGDVNNDGISDLLFGAPFADPDGGASAGSAFIVYGRDGTTPFDQEYNTGQIANLGGIRLNGLEAGAMAGSFVTGLGDVNGDGIDDFGIGAPAGFPTGQQGEGKIHVVFGQDGDLTGNFAGTIQLDALGGTDGFTIQGGVIASQISEHESMDLNGDGINDILITDKLNGGPPLTKVIFGTDQGFAATINLADVTTGITGAYIADGINPIAVGGDFNGDGIDDLTISSPSDDLLEINGGSVSLIFGTADLLGGGNSLTADITFVGDRVSGVNGGMTGQYVSFAGDVNGDGFDDLLISAPDNSNIAFPGEVYLVFGRPDLARGTVINLQDLNGRDGYRMTGAVELEGFGTSLAALGDIDGDGRDDFAMGLPQDSFGKPSGTPCVSIIFGGAQNLIALDLADGVRDGQIDFHNTSILYTEFAQSLPGNGIWEGSFVGDVAGAGSFDVDGDQITLGDDTILGLEGDDFLLASDGNDLVQGGVGADSLGGQAGADTLEGEEGADSLDGGEGGDLLQGGAGDDTLEGKEGDDTLGGGDDNDSLSGNEGDDDLDGGAGDDSLDGGANDDTLFGGTGEDTLTGGEGADTFVVTIDGGNVTITDFESGTDKLDLSDFFRLDGLDAFFDRAAGSTILSLPNNQTLTIENLDPEELLPGDLILEGENVPASGAPVTFGVLEEDREQTIGIGAINDPEGIDPSTVLIEWLRDGTPIPDANGESYTLTADDVGTNISVRYSYTDYFGRSESLTSTPEGPVAPSNAPTVGRPVILGDVLAEDEILSVDVSSITDADGIDTQSYLYEWVRDGQEIAGATAATYQLVQADVGANISVWVTYTDLKGKDSTPGSLETGPVANVDDPLLGNMSITGDPILGGTLMSDDSNLIDEDGINAALTTYYWTRDGSTISGATVTSYVITEADLGARIFAGARITDNFGNAVNRSGASVYVNAPASGEVAITGLPEEGSSLSADISGIVDPDVIQSDTLAYQWLRDGVEISGAGAVSYLLVAEDVGKEISLRVTYIDEGETEETFVSPAVTPVEAGQLVEGGPDPDTLPGGEGGDTILGFASDDRLIGDLGDDTLDGGAGIDTGVFAGERGSYTLTLSPTSTEIEDRRGDGTGTDSLTSIELLEFTDQTLNLDIFDGPTGLTAEQFAEIIELYIAYFNRAPDALGLYYWATEFSNGFTIPDMAANFFGQPETQATYAAVLDDQGQLDIGDAQKVGDFVTVVYNNVLGRGPDTPGFDYWVGELTNNPAITPDIFILSLIGGAKFPSNPTAQTALDQAYLATKSDLGVYFSVIKGMSDIDDATAALALFDGTEASRDATLVAMDGNYTDALDPDTGDFLMPLVGVIDDPFLEF</sequence>
<dbReference type="InterPro" id="IPR018511">
    <property type="entry name" value="Hemolysin-typ_Ca-bd_CS"/>
</dbReference>
<dbReference type="PANTHER" id="PTHR23221">
    <property type="entry name" value="GLYCOSYLPHOSPHATIDYLINOSITOL PHOSPHOLIPASE D"/>
    <property type="match status" value="1"/>
</dbReference>
<dbReference type="InterPro" id="IPR000413">
    <property type="entry name" value="Integrin_alpha"/>
</dbReference>
<dbReference type="Gene3D" id="2.130.10.130">
    <property type="entry name" value="Integrin alpha, N-terminal"/>
    <property type="match status" value="5"/>
</dbReference>
<dbReference type="PANTHER" id="PTHR23221:SF7">
    <property type="entry name" value="PHOSPHATIDYLINOSITOL-GLYCAN-SPECIFIC PHOSPHOLIPASE D"/>
    <property type="match status" value="1"/>
</dbReference>
<protein>
    <recommendedName>
        <fullName evidence="6">DUF4214 domain-containing protein</fullName>
    </recommendedName>
</protein>
<dbReference type="eggNOG" id="COG5276">
    <property type="taxonomic scope" value="Bacteria"/>
</dbReference>
<gene>
    <name evidence="7" type="ORF">PM02_19300</name>
</gene>
<evidence type="ECO:0000256" key="1">
    <source>
        <dbReference type="ARBA" id="ARBA00022729"/>
    </source>
</evidence>
<dbReference type="GO" id="GO:0005509">
    <property type="term" value="F:calcium ion binding"/>
    <property type="evidence" value="ECO:0007669"/>
    <property type="project" value="InterPro"/>
</dbReference>
<feature type="domain" description="DUF4214" evidence="6">
    <location>
        <begin position="1909"/>
        <end position="1939"/>
    </location>
</feature>
<organism evidence="7 8">
    <name type="scientific">Sulfitobacter mediterraneus</name>
    <dbReference type="NCBI Taxonomy" id="83219"/>
    <lineage>
        <taxon>Bacteria</taxon>
        <taxon>Pseudomonadati</taxon>
        <taxon>Pseudomonadota</taxon>
        <taxon>Alphaproteobacteria</taxon>
        <taxon>Rhodobacterales</taxon>
        <taxon>Roseobacteraceae</taxon>
        <taxon>Sulfitobacter</taxon>
    </lineage>
</organism>
<evidence type="ECO:0000313" key="8">
    <source>
        <dbReference type="Proteomes" id="UP000027337"/>
    </source>
</evidence>
<dbReference type="EMBL" id="JEMU01000030">
    <property type="protein sequence ID" value="KAJ01452.1"/>
    <property type="molecule type" value="Genomic_DNA"/>
</dbReference>
<evidence type="ECO:0000313" key="7">
    <source>
        <dbReference type="EMBL" id="KAJ01452.1"/>
    </source>
</evidence>
<dbReference type="InterPro" id="IPR013519">
    <property type="entry name" value="Int_alpha_beta-p"/>
</dbReference>
<dbReference type="Pfam" id="PF00353">
    <property type="entry name" value="HemolysinCabind"/>
    <property type="match status" value="5"/>
</dbReference>
<feature type="compositionally biased region" description="Low complexity" evidence="5">
    <location>
        <begin position="1254"/>
        <end position="1272"/>
    </location>
</feature>
<keyword evidence="4" id="KW-0325">Glycoprotein</keyword>
<dbReference type="InterPro" id="IPR001343">
    <property type="entry name" value="Hemolysn_Ca-bd"/>
</dbReference>
<proteinExistence type="predicted"/>
<evidence type="ECO:0000256" key="2">
    <source>
        <dbReference type="ARBA" id="ARBA00022737"/>
    </source>
</evidence>
<accession>A0A061SKP9</accession>
<dbReference type="PRINTS" id="PR00313">
    <property type="entry name" value="CABNDNGRPT"/>
</dbReference>
<reference evidence="7 8" key="1">
    <citation type="journal article" date="2014" name="Genome Announc.">
        <title>Draft Genome Sequences of Two Isolates of the Roseobacter Group, Sulfitobacter sp. Strains 3SOLIMAR09 and 1FIGIMAR09, from Harbors of Mallorca Island (Mediterranean Sea).</title>
        <authorList>
            <person name="Mas-Llado M."/>
            <person name="Pina-Villalonga J.M."/>
            <person name="Brunet-Galmes I."/>
            <person name="Nogales B."/>
            <person name="Bosch R."/>
        </authorList>
    </citation>
    <scope>NUCLEOTIDE SEQUENCE [LARGE SCALE GENOMIC DNA]</scope>
    <source>
        <strain evidence="7 8">1FIGIMAR09</strain>
    </source>
</reference>
<keyword evidence="3" id="KW-0378">Hydrolase</keyword>
<dbReference type="SMART" id="SM00191">
    <property type="entry name" value="Int_alpha"/>
    <property type="match status" value="10"/>
</dbReference>
<dbReference type="SUPFAM" id="SSF51120">
    <property type="entry name" value="beta-Roll"/>
    <property type="match status" value="2"/>
</dbReference>
<dbReference type="eggNOG" id="COG2931">
    <property type="taxonomic scope" value="Bacteria"/>
</dbReference>
<dbReference type="Pfam" id="PF01839">
    <property type="entry name" value="FG-GAP"/>
    <property type="match status" value="4"/>
</dbReference>
<keyword evidence="8" id="KW-1185">Reference proteome</keyword>
<dbReference type="InterPro" id="IPR028994">
    <property type="entry name" value="Integrin_alpha_N"/>
</dbReference>
<evidence type="ECO:0000259" key="6">
    <source>
        <dbReference type="Pfam" id="PF13946"/>
    </source>
</evidence>
<dbReference type="SUPFAM" id="SSF69318">
    <property type="entry name" value="Integrin alpha N-terminal domain"/>
    <property type="match status" value="2"/>
</dbReference>
<dbReference type="InterPro" id="IPR011049">
    <property type="entry name" value="Serralysin-like_metalloprot_C"/>
</dbReference>
<dbReference type="PROSITE" id="PS00330">
    <property type="entry name" value="HEMOLYSIN_CALCIUM"/>
    <property type="match status" value="3"/>
</dbReference>
<dbReference type="Gene3D" id="2.150.10.10">
    <property type="entry name" value="Serralysin-like metalloprotease, C-terminal"/>
    <property type="match status" value="1"/>
</dbReference>
<comment type="caution">
    <text evidence="7">The sequence shown here is derived from an EMBL/GenBank/DDBJ whole genome shotgun (WGS) entry which is preliminary data.</text>
</comment>
<evidence type="ECO:0000256" key="5">
    <source>
        <dbReference type="SAM" id="MobiDB-lite"/>
    </source>
</evidence>
<feature type="compositionally biased region" description="Gly residues" evidence="5">
    <location>
        <begin position="1201"/>
        <end position="1213"/>
    </location>
</feature>
<dbReference type="RefSeq" id="WP_037911695.1">
    <property type="nucleotide sequence ID" value="NZ_JEMU01000030.1"/>
</dbReference>
<dbReference type="Pfam" id="PF13946">
    <property type="entry name" value="DUF4214"/>
    <property type="match status" value="1"/>
</dbReference>
<dbReference type="GO" id="GO:0016787">
    <property type="term" value="F:hydrolase activity"/>
    <property type="evidence" value="ECO:0007669"/>
    <property type="project" value="UniProtKB-KW"/>
</dbReference>
<dbReference type="STRING" id="83219.PM02_19300"/>
<name>A0A061SKP9_9RHOB</name>
<dbReference type="Proteomes" id="UP000027337">
    <property type="component" value="Unassembled WGS sequence"/>
</dbReference>
<keyword evidence="1" id="KW-0732">Signal</keyword>
<dbReference type="PROSITE" id="PS51470">
    <property type="entry name" value="FG_GAP"/>
    <property type="match status" value="1"/>
</dbReference>
<dbReference type="GO" id="GO:0008305">
    <property type="term" value="C:integrin complex"/>
    <property type="evidence" value="ECO:0007669"/>
    <property type="project" value="InterPro"/>
</dbReference>
<dbReference type="PRINTS" id="PR01185">
    <property type="entry name" value="INTEGRINA"/>
</dbReference>
<evidence type="ECO:0000256" key="4">
    <source>
        <dbReference type="ARBA" id="ARBA00023180"/>
    </source>
</evidence>
<dbReference type="InterPro" id="IPR025282">
    <property type="entry name" value="DUF4214"/>
</dbReference>
<dbReference type="Gene3D" id="2.60.40.2700">
    <property type="match status" value="4"/>
</dbReference>
<feature type="region of interest" description="Disordered" evidence="5">
    <location>
        <begin position="1175"/>
        <end position="1274"/>
    </location>
</feature>
<evidence type="ECO:0000256" key="3">
    <source>
        <dbReference type="ARBA" id="ARBA00022801"/>
    </source>
</evidence>
<dbReference type="GO" id="GO:0007155">
    <property type="term" value="P:cell adhesion"/>
    <property type="evidence" value="ECO:0007669"/>
    <property type="project" value="InterPro"/>
</dbReference>
<keyword evidence="2" id="KW-0677">Repeat</keyword>
<dbReference type="eggNOG" id="COG2911">
    <property type="taxonomic scope" value="Bacteria"/>
</dbReference>